<keyword evidence="2" id="KW-0813">Transport</keyword>
<proteinExistence type="predicted"/>
<evidence type="ECO:0000256" key="2">
    <source>
        <dbReference type="ARBA" id="ARBA00022448"/>
    </source>
</evidence>
<dbReference type="InterPro" id="IPR003251">
    <property type="entry name" value="Rr_diiron-bd_dom"/>
</dbReference>
<feature type="domain" description="Ferritin-like diiron" evidence="7">
    <location>
        <begin position="3"/>
        <end position="147"/>
    </location>
</feature>
<keyword evidence="4" id="KW-0249">Electron transport</keyword>
<dbReference type="PANTHER" id="PTHR43865:SF1">
    <property type="entry name" value="RUBRERYTHRIN-RELATED"/>
    <property type="match status" value="1"/>
</dbReference>
<accession>A0A2Z6B2H7</accession>
<evidence type="ECO:0000256" key="4">
    <source>
        <dbReference type="ARBA" id="ARBA00022982"/>
    </source>
</evidence>
<dbReference type="NCBIfam" id="NF045767">
    <property type="entry name" value="RuberyRbr"/>
    <property type="match status" value="1"/>
</dbReference>
<dbReference type="RefSeq" id="WP_126380678.1">
    <property type="nucleotide sequence ID" value="NZ_AP017378.1"/>
</dbReference>
<dbReference type="Pfam" id="PF02915">
    <property type="entry name" value="Rubrerythrin"/>
    <property type="match status" value="1"/>
</dbReference>
<gene>
    <name evidence="8" type="ORF">DFE_2922</name>
</gene>
<protein>
    <submittedName>
        <fullName evidence="8">Rubrerythrin</fullName>
    </submittedName>
</protein>
<evidence type="ECO:0000256" key="3">
    <source>
        <dbReference type="ARBA" id="ARBA00022723"/>
    </source>
</evidence>
<evidence type="ECO:0000259" key="7">
    <source>
        <dbReference type="PROSITE" id="PS50905"/>
    </source>
</evidence>
<dbReference type="EMBL" id="AP017378">
    <property type="protein sequence ID" value="BBD09648.1"/>
    <property type="molecule type" value="Genomic_DNA"/>
</dbReference>
<dbReference type="InterPro" id="IPR012347">
    <property type="entry name" value="Ferritin-like"/>
</dbReference>
<evidence type="ECO:0000313" key="9">
    <source>
        <dbReference type="Proteomes" id="UP000269883"/>
    </source>
</evidence>
<dbReference type="CDD" id="cd01041">
    <property type="entry name" value="Rubrerythrin"/>
    <property type="match status" value="1"/>
</dbReference>
<evidence type="ECO:0000256" key="1">
    <source>
        <dbReference type="ARBA" id="ARBA00001965"/>
    </source>
</evidence>
<name>A0A2Z6B2H7_9BACT</name>
<organism evidence="8 9">
    <name type="scientific">Desulfovibrio ferrophilus</name>
    <dbReference type="NCBI Taxonomy" id="241368"/>
    <lineage>
        <taxon>Bacteria</taxon>
        <taxon>Pseudomonadati</taxon>
        <taxon>Thermodesulfobacteriota</taxon>
        <taxon>Desulfovibrionia</taxon>
        <taxon>Desulfovibrionales</taxon>
        <taxon>Desulfovibrionaceae</taxon>
        <taxon>Desulfovibrio</taxon>
    </lineage>
</organism>
<dbReference type="PANTHER" id="PTHR43865">
    <property type="entry name" value="RUBRERYTHRIN-RELATED"/>
    <property type="match status" value="1"/>
</dbReference>
<dbReference type="KEGG" id="dfl:DFE_2922"/>
<evidence type="ECO:0000259" key="6">
    <source>
        <dbReference type="PROSITE" id="PS50903"/>
    </source>
</evidence>
<reference evidence="8 9" key="1">
    <citation type="journal article" date="2018" name="Sci. Adv.">
        <title>Multi-heme cytochromes provide a pathway for survival in energy-limited environments.</title>
        <authorList>
            <person name="Deng X."/>
            <person name="Dohmae N."/>
            <person name="Nealson K.H."/>
            <person name="Hashimoto K."/>
            <person name="Okamoto A."/>
        </authorList>
    </citation>
    <scope>NUCLEOTIDE SEQUENCE [LARGE SCALE GENOMIC DNA]</scope>
    <source>
        <strain evidence="8 9">IS5</strain>
    </source>
</reference>
<dbReference type="Pfam" id="PF21349">
    <property type="entry name" value="RUBY_RBDX"/>
    <property type="match status" value="1"/>
</dbReference>
<dbReference type="InterPro" id="IPR009078">
    <property type="entry name" value="Ferritin-like_SF"/>
</dbReference>
<dbReference type="PROSITE" id="PS50905">
    <property type="entry name" value="FERRITIN_LIKE"/>
    <property type="match status" value="1"/>
</dbReference>
<keyword evidence="5" id="KW-0408">Iron</keyword>
<dbReference type="SUPFAM" id="SSF47240">
    <property type="entry name" value="Ferritin-like"/>
    <property type="match status" value="1"/>
</dbReference>
<dbReference type="Proteomes" id="UP000269883">
    <property type="component" value="Chromosome"/>
</dbReference>
<evidence type="ECO:0000256" key="5">
    <source>
        <dbReference type="ARBA" id="ARBA00023004"/>
    </source>
</evidence>
<sequence length="193" mass="22003">MKPLKGTKTEVNLLTAFAGESQARNRYDYFASIAKKDGYVQIMHIFQETALQEKEHAKRLFKYLTEGHEVTISAGFPAGKMGSTLENLYASAEGEKHEHEIMYPEFAVIAEQEGLVEIANTFKAIAVAEAFHEERYRAFIHNIEKDIVFARPGQDIMWRCRNCGYIHHGPEALDECPACVHPRAHFEIACKNW</sequence>
<dbReference type="SUPFAM" id="SSF57802">
    <property type="entry name" value="Rubredoxin-like"/>
    <property type="match status" value="1"/>
</dbReference>
<keyword evidence="9" id="KW-1185">Reference proteome</keyword>
<feature type="domain" description="Rubredoxin-like" evidence="6">
    <location>
        <begin position="155"/>
        <end position="189"/>
    </location>
</feature>
<dbReference type="Gene3D" id="1.20.1260.10">
    <property type="match status" value="1"/>
</dbReference>
<dbReference type="OrthoDB" id="9799749at2"/>
<dbReference type="InterPro" id="IPR048574">
    <property type="entry name" value="RUBY_RBDX"/>
</dbReference>
<comment type="cofactor">
    <cofactor evidence="1">
        <name>Fe(3+)</name>
        <dbReference type="ChEBI" id="CHEBI:29034"/>
    </cofactor>
</comment>
<dbReference type="GO" id="GO:0016491">
    <property type="term" value="F:oxidoreductase activity"/>
    <property type="evidence" value="ECO:0007669"/>
    <property type="project" value="InterPro"/>
</dbReference>
<dbReference type="PROSITE" id="PS50903">
    <property type="entry name" value="RUBREDOXIN_LIKE"/>
    <property type="match status" value="1"/>
</dbReference>
<dbReference type="Gene3D" id="2.20.28.10">
    <property type="match status" value="1"/>
</dbReference>
<dbReference type="InterPro" id="IPR009040">
    <property type="entry name" value="Ferritin-like_diiron"/>
</dbReference>
<dbReference type="AlphaFoldDB" id="A0A2Z6B2H7"/>
<evidence type="ECO:0000313" key="8">
    <source>
        <dbReference type="EMBL" id="BBD09648.1"/>
    </source>
</evidence>
<keyword evidence="3" id="KW-0479">Metal-binding</keyword>
<dbReference type="InterPro" id="IPR024934">
    <property type="entry name" value="Rubredoxin-like_dom"/>
</dbReference>
<dbReference type="InterPro" id="IPR052364">
    <property type="entry name" value="Rubrerythrin"/>
</dbReference>
<dbReference type="GO" id="GO:0005506">
    <property type="term" value="F:iron ion binding"/>
    <property type="evidence" value="ECO:0007669"/>
    <property type="project" value="InterPro"/>
</dbReference>